<keyword evidence="5 7" id="KW-0472">Membrane</keyword>
<dbReference type="SUPFAM" id="SSF160240">
    <property type="entry name" value="Cation efflux protein cytoplasmic domain-like"/>
    <property type="match status" value="1"/>
</dbReference>
<feature type="transmembrane region" description="Helical" evidence="7">
    <location>
        <begin position="24"/>
        <end position="44"/>
    </location>
</feature>
<dbReference type="InterPro" id="IPR002524">
    <property type="entry name" value="Cation_efflux"/>
</dbReference>
<dbReference type="InterPro" id="IPR036837">
    <property type="entry name" value="Cation_efflux_CTD_sf"/>
</dbReference>
<protein>
    <submittedName>
        <fullName evidence="9">Cation transporter</fullName>
    </submittedName>
</protein>
<evidence type="ECO:0000256" key="4">
    <source>
        <dbReference type="ARBA" id="ARBA00022989"/>
    </source>
</evidence>
<dbReference type="EMBL" id="BMDZ01000007">
    <property type="protein sequence ID" value="GGB31015.1"/>
    <property type="molecule type" value="Genomic_DNA"/>
</dbReference>
<feature type="transmembrane region" description="Helical" evidence="7">
    <location>
        <begin position="90"/>
        <end position="110"/>
    </location>
</feature>
<evidence type="ECO:0000256" key="5">
    <source>
        <dbReference type="ARBA" id="ARBA00023136"/>
    </source>
</evidence>
<keyword evidence="2" id="KW-0813">Transport</keyword>
<dbReference type="Proteomes" id="UP000603352">
    <property type="component" value="Unassembled WGS sequence"/>
</dbReference>
<evidence type="ECO:0000313" key="9">
    <source>
        <dbReference type="EMBL" id="GGB31015.1"/>
    </source>
</evidence>
<keyword evidence="3 7" id="KW-0812">Transmembrane</keyword>
<name>A0ABQ1ICM2_9PROT</name>
<accession>A0ABQ1ICM2</accession>
<dbReference type="NCBIfam" id="TIGR01297">
    <property type="entry name" value="CDF"/>
    <property type="match status" value="1"/>
</dbReference>
<sequence length="343" mass="36086">MAAGSGQSATPGAGSAKAGSKRTIYTALAGNLLIAITKFAAAWYTGSSAMLSEGVHSLVDTSNEILLLHGIRRSTLPPDAVHPMGHGRELYFWSFVVAVLVFALGAGVSFYEGVSHVLNPEPATNLTVSYIVLAASAVFEGYSWWVALVEFRRRKGGLGYLEAVRASKDPTSFTVLLEDSAALLGIGIAFIGILAADLLDMPALDGVASIGIALVLAVTATLLARESMGLLIGERASPALQAAVLAVANGDPAIRRANGVITVHLAPDQVMVALSAEFEDHVSTPDIEACIERLERHLYRSHPEIRALFVKPQMPDAWRRQISSAGGTEKAGRDGGYEPAGVD</sequence>
<evidence type="ECO:0000256" key="1">
    <source>
        <dbReference type="ARBA" id="ARBA00004141"/>
    </source>
</evidence>
<gene>
    <name evidence="9" type="ORF">GCM10011505_10510</name>
</gene>
<feature type="transmembrane region" description="Helical" evidence="7">
    <location>
        <begin position="130"/>
        <end position="151"/>
    </location>
</feature>
<reference evidence="10" key="1">
    <citation type="journal article" date="2019" name="Int. J. Syst. Evol. Microbiol.">
        <title>The Global Catalogue of Microorganisms (GCM) 10K type strain sequencing project: providing services to taxonomists for standard genome sequencing and annotation.</title>
        <authorList>
            <consortium name="The Broad Institute Genomics Platform"/>
            <consortium name="The Broad Institute Genome Sequencing Center for Infectious Disease"/>
            <person name="Wu L."/>
            <person name="Ma J."/>
        </authorList>
    </citation>
    <scope>NUCLEOTIDE SEQUENCE [LARGE SCALE GENOMIC DNA]</scope>
    <source>
        <strain evidence="10">CGMCC 1.10188</strain>
    </source>
</reference>
<feature type="transmembrane region" description="Helical" evidence="7">
    <location>
        <begin position="172"/>
        <end position="195"/>
    </location>
</feature>
<dbReference type="Pfam" id="PF01545">
    <property type="entry name" value="Cation_efflux"/>
    <property type="match status" value="1"/>
</dbReference>
<dbReference type="Gene3D" id="1.20.1510.10">
    <property type="entry name" value="Cation efflux protein transmembrane domain"/>
    <property type="match status" value="1"/>
</dbReference>
<dbReference type="PANTHER" id="PTHR13414">
    <property type="entry name" value="HUEL-CATION TRANSPORTER"/>
    <property type="match status" value="1"/>
</dbReference>
<organism evidence="9 10">
    <name type="scientific">Tistrella bauzanensis</name>
    <dbReference type="NCBI Taxonomy" id="657419"/>
    <lineage>
        <taxon>Bacteria</taxon>
        <taxon>Pseudomonadati</taxon>
        <taxon>Pseudomonadota</taxon>
        <taxon>Alphaproteobacteria</taxon>
        <taxon>Geminicoccales</taxon>
        <taxon>Geminicoccaceae</taxon>
        <taxon>Tistrella</taxon>
    </lineage>
</organism>
<evidence type="ECO:0000256" key="3">
    <source>
        <dbReference type="ARBA" id="ARBA00022692"/>
    </source>
</evidence>
<keyword evidence="10" id="KW-1185">Reference proteome</keyword>
<dbReference type="PANTHER" id="PTHR13414:SF9">
    <property type="entry name" value="PROTON-COUPLED ZINC ANTIPORTER SLC30A9, MITOCHONDRIAL"/>
    <property type="match status" value="1"/>
</dbReference>
<evidence type="ECO:0000259" key="8">
    <source>
        <dbReference type="Pfam" id="PF01545"/>
    </source>
</evidence>
<dbReference type="RefSeq" id="WP_188575616.1">
    <property type="nucleotide sequence ID" value="NZ_BMDZ01000007.1"/>
</dbReference>
<dbReference type="SUPFAM" id="SSF161111">
    <property type="entry name" value="Cation efflux protein transmembrane domain-like"/>
    <property type="match status" value="1"/>
</dbReference>
<dbReference type="InterPro" id="IPR040177">
    <property type="entry name" value="SLC30A9"/>
</dbReference>
<feature type="region of interest" description="Disordered" evidence="6">
    <location>
        <begin position="323"/>
        <end position="343"/>
    </location>
</feature>
<evidence type="ECO:0000256" key="7">
    <source>
        <dbReference type="SAM" id="Phobius"/>
    </source>
</evidence>
<evidence type="ECO:0000256" key="6">
    <source>
        <dbReference type="SAM" id="MobiDB-lite"/>
    </source>
</evidence>
<keyword evidence="4 7" id="KW-1133">Transmembrane helix</keyword>
<dbReference type="InterPro" id="IPR027469">
    <property type="entry name" value="Cation_efflux_TMD_sf"/>
</dbReference>
<proteinExistence type="predicted"/>
<feature type="transmembrane region" description="Helical" evidence="7">
    <location>
        <begin position="207"/>
        <end position="225"/>
    </location>
</feature>
<dbReference type="InterPro" id="IPR058533">
    <property type="entry name" value="Cation_efflux_TM"/>
</dbReference>
<evidence type="ECO:0000313" key="10">
    <source>
        <dbReference type="Proteomes" id="UP000603352"/>
    </source>
</evidence>
<evidence type="ECO:0000256" key="2">
    <source>
        <dbReference type="ARBA" id="ARBA00022448"/>
    </source>
</evidence>
<feature type="domain" description="Cation efflux protein transmembrane" evidence="8">
    <location>
        <begin position="26"/>
        <end position="231"/>
    </location>
</feature>
<comment type="subcellular location">
    <subcellularLocation>
        <location evidence="1">Membrane</location>
        <topology evidence="1">Multi-pass membrane protein</topology>
    </subcellularLocation>
</comment>
<comment type="caution">
    <text evidence="9">The sequence shown here is derived from an EMBL/GenBank/DDBJ whole genome shotgun (WGS) entry which is preliminary data.</text>
</comment>